<dbReference type="FunFam" id="3.40.50.2000:FF:000037">
    <property type="entry name" value="Glycosyltransferase"/>
    <property type="match status" value="1"/>
</dbReference>
<dbReference type="GO" id="GO:0035251">
    <property type="term" value="F:UDP-glucosyltransferase activity"/>
    <property type="evidence" value="ECO:0007669"/>
    <property type="project" value="InterPro"/>
</dbReference>
<evidence type="ECO:0000256" key="4">
    <source>
        <dbReference type="RuleBase" id="RU003718"/>
    </source>
</evidence>
<dbReference type="Gene3D" id="3.40.50.2000">
    <property type="entry name" value="Glycogen Phosphorylase B"/>
    <property type="match status" value="2"/>
</dbReference>
<reference evidence="6" key="1">
    <citation type="journal article" date="2016" name="Front. Plant Sci.">
        <title>Molecular Cloning and Functional Characterization of a Novel (Iso)flavone 4',7-O-diglucoside Glucosyltransferase from Pueraria lobata.</title>
        <authorList>
            <person name="Wang X."/>
            <person name="Fan R."/>
            <person name="Li J."/>
            <person name="Li C."/>
            <person name="Zhang Y."/>
        </authorList>
    </citation>
    <scope>NUCLEOTIDE SEQUENCE</scope>
    <source>
        <tissue evidence="6">Root</tissue>
    </source>
</reference>
<dbReference type="SUPFAM" id="SSF53756">
    <property type="entry name" value="UDP-Glycosyltransferase/glycogen phosphorylase"/>
    <property type="match status" value="1"/>
</dbReference>
<dbReference type="PANTHER" id="PTHR48049">
    <property type="entry name" value="GLYCOSYLTRANSFERASE"/>
    <property type="match status" value="1"/>
</dbReference>
<dbReference type="InterPro" id="IPR050481">
    <property type="entry name" value="UDP-glycosyltransf_plant"/>
</dbReference>
<dbReference type="InterPro" id="IPR002213">
    <property type="entry name" value="UDP_glucos_trans"/>
</dbReference>
<sequence>MTNDKLATQIIASLNTSKISMAEEQHKKLHIAVFPWLAFGHLGPFFELAKLIAQKDHKVSFISTPRNIHRLSNVPENSQPLVDLIELPLPHVDKLPENAEATVDIPHHIVPYLKKAYDGLEEPLTKFLERCKPDWIVHDFAPHWLPPICSKLGISCIFFGIFSASGQSFILDLLMRKTSESPEDKALLDVLAEQDESGVSDMFRIIQTLNGAQVLAPRSCMEIEGESLKLLEGICRKPVIPVGLLPPSQQFSEDSNDGNWDTILNWLDKQEKGSVIYVAFGSEVTLSDEEFTEIAMGLELSDFPFFWVLKKQNTSAVQSQDWVVNESKRGMVWRTWAPQLRILAHKSVGGFLTHCGWSSVIEGLQVGCPLIMLPFQNEQYLIARLMEEKGVGIKVAKNEHDGKFTRDSVAQALRSVMLEEEGRTYRSQAEEMSKIFGDKKLHQNYVDEFVNYMEIHRPAIKD</sequence>
<dbReference type="AlphaFoldDB" id="A0A172J2D9"/>
<accession>A0A172J2D9</accession>
<protein>
    <recommendedName>
        <fullName evidence="5">Glycosyltransferase</fullName>
        <ecNumber evidence="5">2.4.1.-</ecNumber>
    </recommendedName>
</protein>
<dbReference type="EMBL" id="KU317804">
    <property type="protein sequence ID" value="AMQ26118.1"/>
    <property type="molecule type" value="mRNA"/>
</dbReference>
<evidence type="ECO:0000256" key="3">
    <source>
        <dbReference type="ARBA" id="ARBA00022679"/>
    </source>
</evidence>
<organism evidence="6">
    <name type="scientific">Pueraria montana var. lobata</name>
    <name type="common">Kudzu vine</name>
    <name type="synonym">Pueraria lobata</name>
    <dbReference type="NCBI Taxonomy" id="3893"/>
    <lineage>
        <taxon>Eukaryota</taxon>
        <taxon>Viridiplantae</taxon>
        <taxon>Streptophyta</taxon>
        <taxon>Embryophyta</taxon>
        <taxon>Tracheophyta</taxon>
        <taxon>Spermatophyta</taxon>
        <taxon>Magnoliopsida</taxon>
        <taxon>eudicotyledons</taxon>
        <taxon>Gunneridae</taxon>
        <taxon>Pentapetalae</taxon>
        <taxon>rosids</taxon>
        <taxon>fabids</taxon>
        <taxon>Fabales</taxon>
        <taxon>Fabaceae</taxon>
        <taxon>Papilionoideae</taxon>
        <taxon>50 kb inversion clade</taxon>
        <taxon>NPAAA clade</taxon>
        <taxon>indigoferoid/millettioid clade</taxon>
        <taxon>Phaseoleae</taxon>
        <taxon>Pueraria</taxon>
    </lineage>
</organism>
<name>A0A172J2D9_PUEML</name>
<dbReference type="PANTHER" id="PTHR48049:SF60">
    <property type="entry name" value="UDP-GLYCOSYLTRANSFERASE 91B1"/>
    <property type="match status" value="1"/>
</dbReference>
<keyword evidence="3 4" id="KW-0808">Transferase</keyword>
<evidence type="ECO:0000256" key="5">
    <source>
        <dbReference type="RuleBase" id="RU362057"/>
    </source>
</evidence>
<evidence type="ECO:0000313" key="6">
    <source>
        <dbReference type="EMBL" id="AMQ26118.1"/>
    </source>
</evidence>
<gene>
    <name evidence="6" type="primary">UGT48</name>
</gene>
<dbReference type="Pfam" id="PF00201">
    <property type="entry name" value="UDPGT"/>
    <property type="match status" value="1"/>
</dbReference>
<comment type="similarity">
    <text evidence="1 4">Belongs to the UDP-glycosyltransferase family.</text>
</comment>
<dbReference type="EC" id="2.4.1.-" evidence="5"/>
<proteinExistence type="evidence at transcript level"/>
<evidence type="ECO:0000256" key="1">
    <source>
        <dbReference type="ARBA" id="ARBA00009995"/>
    </source>
</evidence>
<dbReference type="CDD" id="cd03784">
    <property type="entry name" value="GT1_Gtf-like"/>
    <property type="match status" value="1"/>
</dbReference>
<evidence type="ECO:0000256" key="2">
    <source>
        <dbReference type="ARBA" id="ARBA00022676"/>
    </source>
</evidence>
<keyword evidence="2 4" id="KW-0328">Glycosyltransferase</keyword>
<dbReference type="InterPro" id="IPR035595">
    <property type="entry name" value="UDP_glycos_trans_CS"/>
</dbReference>
<dbReference type="PROSITE" id="PS00375">
    <property type="entry name" value="UDPGT"/>
    <property type="match status" value="1"/>
</dbReference>